<evidence type="ECO:0000259" key="2">
    <source>
        <dbReference type="Pfam" id="PF01558"/>
    </source>
</evidence>
<dbReference type="SUPFAM" id="SSF53323">
    <property type="entry name" value="Pyruvate-ferredoxin oxidoreductase, PFOR, domain III"/>
    <property type="match status" value="1"/>
</dbReference>
<dbReference type="CDD" id="cd07034">
    <property type="entry name" value="TPP_PYR_PFOR_IOR-alpha_like"/>
    <property type="match status" value="1"/>
</dbReference>
<feature type="domain" description="Pyruvate flavodoxin/ferredoxin oxidoreductase pyrimidine binding" evidence="3">
    <location>
        <begin position="217"/>
        <end position="380"/>
    </location>
</feature>
<evidence type="ECO:0000313" key="5">
    <source>
        <dbReference type="Proteomes" id="UP000231019"/>
    </source>
</evidence>
<dbReference type="InterPro" id="IPR019752">
    <property type="entry name" value="Pyrv/ketoisovalerate_OxRed_cat"/>
</dbReference>
<feature type="domain" description="Pyruvate/ketoisovalerate oxidoreductase catalytic" evidence="2">
    <location>
        <begin position="17"/>
        <end position="181"/>
    </location>
</feature>
<dbReference type="InterPro" id="IPR050722">
    <property type="entry name" value="Pyruvate:ferred/Flavod_OxRd"/>
</dbReference>
<dbReference type="EMBL" id="PFFQ01000053">
    <property type="protein sequence ID" value="PIW15378.1"/>
    <property type="molecule type" value="Genomic_DNA"/>
</dbReference>
<organism evidence="4 5">
    <name type="scientific">bacterium (Candidatus Blackallbacteria) CG17_big_fil_post_rev_8_21_14_2_50_48_46</name>
    <dbReference type="NCBI Taxonomy" id="2014261"/>
    <lineage>
        <taxon>Bacteria</taxon>
        <taxon>Candidatus Blackallbacteria</taxon>
    </lineage>
</organism>
<dbReference type="Gene3D" id="3.40.920.10">
    <property type="entry name" value="Pyruvate-ferredoxin oxidoreductase, PFOR, domain III"/>
    <property type="match status" value="1"/>
</dbReference>
<dbReference type="Proteomes" id="UP000231019">
    <property type="component" value="Unassembled WGS sequence"/>
</dbReference>
<dbReference type="InterPro" id="IPR002880">
    <property type="entry name" value="Pyrv_Fd/Flavodoxin_OxRdtase_N"/>
</dbReference>
<proteinExistence type="predicted"/>
<evidence type="ECO:0000313" key="4">
    <source>
        <dbReference type="EMBL" id="PIW15378.1"/>
    </source>
</evidence>
<dbReference type="GO" id="GO:0016903">
    <property type="term" value="F:oxidoreductase activity, acting on the aldehyde or oxo group of donors"/>
    <property type="evidence" value="ECO:0007669"/>
    <property type="project" value="InterPro"/>
</dbReference>
<dbReference type="InterPro" id="IPR029061">
    <property type="entry name" value="THDP-binding"/>
</dbReference>
<dbReference type="FunFam" id="3.40.50.970:FF:000022">
    <property type="entry name" value="2-oxoglutarate ferredoxin oxidoreductase alpha subunit"/>
    <property type="match status" value="1"/>
</dbReference>
<protein>
    <submittedName>
        <fullName evidence="4">2-oxoacid:acceptor oxidoreductase subunit alpha</fullName>
    </submittedName>
</protein>
<accession>A0A2M7G0Y7</accession>
<gene>
    <name evidence="4" type="ORF">COW36_18350</name>
</gene>
<dbReference type="PANTHER" id="PTHR32154">
    <property type="entry name" value="PYRUVATE-FLAVODOXIN OXIDOREDUCTASE-RELATED"/>
    <property type="match status" value="1"/>
</dbReference>
<dbReference type="Pfam" id="PF01558">
    <property type="entry name" value="POR"/>
    <property type="match status" value="1"/>
</dbReference>
<dbReference type="SUPFAM" id="SSF52922">
    <property type="entry name" value="TK C-terminal domain-like"/>
    <property type="match status" value="1"/>
</dbReference>
<keyword evidence="1" id="KW-0560">Oxidoreductase</keyword>
<dbReference type="Pfam" id="PF01855">
    <property type="entry name" value="POR_N"/>
    <property type="match status" value="1"/>
</dbReference>
<dbReference type="GO" id="GO:0006979">
    <property type="term" value="P:response to oxidative stress"/>
    <property type="evidence" value="ECO:0007669"/>
    <property type="project" value="TreeGrafter"/>
</dbReference>
<reference evidence="4 5" key="1">
    <citation type="submission" date="2017-09" db="EMBL/GenBank/DDBJ databases">
        <title>Depth-based differentiation of microbial function through sediment-hosted aquifers and enrichment of novel symbionts in the deep terrestrial subsurface.</title>
        <authorList>
            <person name="Probst A.J."/>
            <person name="Ladd B."/>
            <person name="Jarett J.K."/>
            <person name="Geller-Mcgrath D.E."/>
            <person name="Sieber C.M."/>
            <person name="Emerson J.B."/>
            <person name="Anantharaman K."/>
            <person name="Thomas B.C."/>
            <person name="Malmstrom R."/>
            <person name="Stieglmeier M."/>
            <person name="Klingl A."/>
            <person name="Woyke T."/>
            <person name="Ryan C.M."/>
            <person name="Banfield J.F."/>
        </authorList>
    </citation>
    <scope>NUCLEOTIDE SEQUENCE [LARGE SCALE GENOMIC DNA]</scope>
    <source>
        <strain evidence="4">CG17_big_fil_post_rev_8_21_14_2_50_48_46</strain>
    </source>
</reference>
<dbReference type="PANTHER" id="PTHR32154:SF29">
    <property type="entry name" value="BLR6743 PROTEIN"/>
    <property type="match status" value="1"/>
</dbReference>
<dbReference type="InterPro" id="IPR009014">
    <property type="entry name" value="Transketo_C/PFOR_II"/>
</dbReference>
<evidence type="ECO:0000256" key="1">
    <source>
        <dbReference type="ARBA" id="ARBA00023002"/>
    </source>
</evidence>
<dbReference type="AlphaFoldDB" id="A0A2M7G0Y7"/>
<sequence length="603" mass="66403">MNPQINDVNIQIATVNGTGSQSANLILMRSIFNMGIPVAAKNLFPSNIAGLPTWYTIRAHHKGYQASKQDIDFMVIMNPDTVYSDIRGLRPGAVLIHDVGMKLDHALREDHINYGIPFNTLVNQATDNVKLKKKVINMIYVGVLAHLLDLDPAAVDKAVRKQFGKKEKVVELNARAIEVGRAWAAENLEKKDPFKLEAMDATSDKILIEGNTASALGALMGGCTFLSWYPITPSSSVCETLISYFEKYRKDPATGANLFASVQAEDEIAAIGMILGAGWAGARSMTATSGPGISLMSELAGYGYYTEIPAVIVDVQRMGPSTGLPTRTSQGDLLSTYYLSHGDTQHPLLFPSSMEECYEMGQQSFDLAEQLQTPVFVMSELDLGMNTWMSKPFNYPTQPYARGKVLDAEALSKVADFGRYADVDGDGVPYRTLPGTRHEKAPYFTRGSGHDAQARYSEKPEDWQAGMERLLRKLDTARQLVPAPVLKLAEQPSEMGLIYYGSTRWPLEEALDLLAEQGIKPDCLRIRALPAQAEVEEFIAKHPHTYVVEQNRDGQMARILGATFPALAARLRSILHFDGSFLDARTIVSQLLKLEKGSELAHV</sequence>
<comment type="caution">
    <text evidence="4">The sequence shown here is derived from an EMBL/GenBank/DDBJ whole genome shotgun (WGS) entry which is preliminary data.</text>
</comment>
<dbReference type="Gene3D" id="3.40.50.970">
    <property type="match status" value="1"/>
</dbReference>
<dbReference type="NCBIfam" id="TIGR03710">
    <property type="entry name" value="OAFO_sf"/>
    <property type="match status" value="1"/>
</dbReference>
<evidence type="ECO:0000259" key="3">
    <source>
        <dbReference type="Pfam" id="PF01855"/>
    </source>
</evidence>
<dbReference type="Gene3D" id="3.40.50.920">
    <property type="match status" value="1"/>
</dbReference>
<name>A0A2M7G0Y7_9BACT</name>
<dbReference type="InterPro" id="IPR002869">
    <property type="entry name" value="Pyrv_flavodox_OxRed_cen"/>
</dbReference>
<dbReference type="InterPro" id="IPR022367">
    <property type="entry name" value="2-oxoacid/accept_OxRdtase_asu"/>
</dbReference>
<dbReference type="SUPFAM" id="SSF52518">
    <property type="entry name" value="Thiamin diphosphate-binding fold (THDP-binding)"/>
    <property type="match status" value="1"/>
</dbReference>